<dbReference type="EMBL" id="SJPR01000005">
    <property type="protein sequence ID" value="TWT95188.1"/>
    <property type="molecule type" value="Genomic_DNA"/>
</dbReference>
<keyword evidence="3" id="KW-1185">Reference proteome</keyword>
<sequence length="271" mass="30100">MPSSYLISAKSWVERRFLHSNLAFSISKTPQQSDLQRVVDLLRPYDVGVPLIRVGGDGDGGYLVPDDLEGLEACFSPGVSHTANFELEMNRRGVPCHLVDASVSGPPIDLTDATFQPKFLMSYSSDGTTSLDEWVAWSGVKSDDLVLQMDIEGWEYEVLSACSDQLLSRFRVIILELHRLERLSQAPFLQFFRGLMQRLSGMFTVAHLHPNNCVPSMTIAGVEVPPVLELTLVRNDRVKSKTPVTGLPHALDELNVPANPANDVPSYYWQA</sequence>
<organism evidence="2 3">
    <name type="scientific">Botrimarina colliarenosi</name>
    <dbReference type="NCBI Taxonomy" id="2528001"/>
    <lineage>
        <taxon>Bacteria</taxon>
        <taxon>Pseudomonadati</taxon>
        <taxon>Planctomycetota</taxon>
        <taxon>Planctomycetia</taxon>
        <taxon>Pirellulales</taxon>
        <taxon>Lacipirellulaceae</taxon>
        <taxon>Botrimarina</taxon>
    </lineage>
</organism>
<protein>
    <recommendedName>
        <fullName evidence="1">Methyltransferase FkbM domain-containing protein</fullName>
    </recommendedName>
</protein>
<name>A0A5C6A7C4_9BACT</name>
<evidence type="ECO:0000313" key="3">
    <source>
        <dbReference type="Proteomes" id="UP000317421"/>
    </source>
</evidence>
<proteinExistence type="predicted"/>
<evidence type="ECO:0000313" key="2">
    <source>
        <dbReference type="EMBL" id="TWT95188.1"/>
    </source>
</evidence>
<dbReference type="RefSeq" id="WP_146446045.1">
    <property type="nucleotide sequence ID" value="NZ_SJPR01000005.1"/>
</dbReference>
<reference evidence="2 3" key="1">
    <citation type="submission" date="2019-02" db="EMBL/GenBank/DDBJ databases">
        <title>Deep-cultivation of Planctomycetes and their phenomic and genomic characterization uncovers novel biology.</title>
        <authorList>
            <person name="Wiegand S."/>
            <person name="Jogler M."/>
            <person name="Boedeker C."/>
            <person name="Pinto D."/>
            <person name="Vollmers J."/>
            <person name="Rivas-Marin E."/>
            <person name="Kohn T."/>
            <person name="Peeters S.H."/>
            <person name="Heuer A."/>
            <person name="Rast P."/>
            <person name="Oberbeckmann S."/>
            <person name="Bunk B."/>
            <person name="Jeske O."/>
            <person name="Meyerdierks A."/>
            <person name="Storesund J.E."/>
            <person name="Kallscheuer N."/>
            <person name="Luecker S."/>
            <person name="Lage O.M."/>
            <person name="Pohl T."/>
            <person name="Merkel B.J."/>
            <person name="Hornburger P."/>
            <person name="Mueller R.-W."/>
            <person name="Bruemmer F."/>
            <person name="Labrenz M."/>
            <person name="Spormann A.M."/>
            <person name="Op Den Camp H."/>
            <person name="Overmann J."/>
            <person name="Amann R."/>
            <person name="Jetten M.S.M."/>
            <person name="Mascher T."/>
            <person name="Medema M.H."/>
            <person name="Devos D.P."/>
            <person name="Kaster A.-K."/>
            <person name="Ovreas L."/>
            <person name="Rohde M."/>
            <person name="Galperin M.Y."/>
            <person name="Jogler C."/>
        </authorList>
    </citation>
    <scope>NUCLEOTIDE SEQUENCE [LARGE SCALE GENOMIC DNA]</scope>
    <source>
        <strain evidence="2 3">Pla108</strain>
    </source>
</reference>
<dbReference type="OrthoDB" id="276699at2"/>
<dbReference type="Proteomes" id="UP000317421">
    <property type="component" value="Unassembled WGS sequence"/>
</dbReference>
<feature type="domain" description="Methyltransferase FkbM" evidence="1">
    <location>
        <begin position="118"/>
        <end position="193"/>
    </location>
</feature>
<dbReference type="InterPro" id="IPR029063">
    <property type="entry name" value="SAM-dependent_MTases_sf"/>
</dbReference>
<dbReference type="AlphaFoldDB" id="A0A5C6A7C4"/>
<gene>
    <name evidence="2" type="ORF">Pla108_33310</name>
</gene>
<dbReference type="InterPro" id="IPR006342">
    <property type="entry name" value="FkbM_mtfrase"/>
</dbReference>
<evidence type="ECO:0000259" key="1">
    <source>
        <dbReference type="Pfam" id="PF05050"/>
    </source>
</evidence>
<accession>A0A5C6A7C4</accession>
<dbReference type="Pfam" id="PF05050">
    <property type="entry name" value="Methyltransf_21"/>
    <property type="match status" value="1"/>
</dbReference>
<comment type="caution">
    <text evidence="2">The sequence shown here is derived from an EMBL/GenBank/DDBJ whole genome shotgun (WGS) entry which is preliminary data.</text>
</comment>
<dbReference type="SUPFAM" id="SSF53335">
    <property type="entry name" value="S-adenosyl-L-methionine-dependent methyltransferases"/>
    <property type="match status" value="1"/>
</dbReference>